<protein>
    <recommendedName>
        <fullName evidence="4">TIR domain-containing protein</fullName>
    </recommendedName>
</protein>
<organism evidence="1">
    <name type="scientific">Capitella teleta</name>
    <name type="common">Polychaete worm</name>
    <dbReference type="NCBI Taxonomy" id="283909"/>
    <lineage>
        <taxon>Eukaryota</taxon>
        <taxon>Metazoa</taxon>
        <taxon>Spiralia</taxon>
        <taxon>Lophotrochozoa</taxon>
        <taxon>Annelida</taxon>
        <taxon>Polychaeta</taxon>
        <taxon>Sedentaria</taxon>
        <taxon>Scolecida</taxon>
        <taxon>Capitellidae</taxon>
        <taxon>Capitella</taxon>
    </lineage>
</organism>
<dbReference type="InterPro" id="IPR016024">
    <property type="entry name" value="ARM-type_fold"/>
</dbReference>
<evidence type="ECO:0000313" key="1">
    <source>
        <dbReference type="EMBL" id="ELU15119.1"/>
    </source>
</evidence>
<dbReference type="PANTHER" id="PTHR12697">
    <property type="entry name" value="PBS LYASE HEAT-LIKE PROTEIN"/>
    <property type="match status" value="1"/>
</dbReference>
<dbReference type="EMBL" id="KB293995">
    <property type="protein sequence ID" value="ELU15119.1"/>
    <property type="molecule type" value="Genomic_DNA"/>
</dbReference>
<evidence type="ECO:0000313" key="2">
    <source>
        <dbReference type="EnsemblMetazoa" id="CapteP215965"/>
    </source>
</evidence>
<dbReference type="EMBL" id="AMQN01004620">
    <property type="status" value="NOT_ANNOTATED_CDS"/>
    <property type="molecule type" value="Genomic_DNA"/>
</dbReference>
<reference evidence="2" key="3">
    <citation type="submission" date="2015-06" db="UniProtKB">
        <authorList>
            <consortium name="EnsemblMetazoa"/>
        </authorList>
    </citation>
    <scope>IDENTIFICATION</scope>
</reference>
<dbReference type="GO" id="GO:0016491">
    <property type="term" value="F:oxidoreductase activity"/>
    <property type="evidence" value="ECO:0007669"/>
    <property type="project" value="TreeGrafter"/>
</dbReference>
<dbReference type="AlphaFoldDB" id="R7V976"/>
<dbReference type="HOGENOM" id="CLU_662815_0_0_1"/>
<dbReference type="OrthoDB" id="427509at2759"/>
<sequence>MPRISQPTLIEADVFVGYTDHNKDFVEKFFLGKLKDAGINVWSEAPRVSAKGPSQRGQALLACHVYIPVMCSQSALDNTLQDEVALAYISNKSIIPLGREFFRAVSKNTSTGMLYDYNSKLMLAKINWTFFVKEEQFDENIKQLIDVINAEILARKNAPARGSTLNELQLTFCESSSSTECPETEEDAYTALNNHAPGIDRPNFDEMTEESKLSPEPSCEHTQEIINCDFWERNFTGRNEVIWTEFKEVFLRDYEEKIVEFLGEERMPWMLNILYKDILDLHKTITKQLYTSFCGKNVHSDPHHFFERLKEYCQGSFAIREVFHMESTVRLHAIQNLATFNSPAVITLLFDLVDDSDANTRAIAALALAKTGRKYRKISDKLIKLLDDEDRVVRESACLSLAHMKNSRAVPKIVDLWRNDAIKHVREAAELALARIGGETAEEAMRVTKVLTDEMDRLKKRNDTTS</sequence>
<dbReference type="PANTHER" id="PTHR12697:SF15">
    <property type="entry name" value="TIR DOMAIN-CONTAINING PROTEIN"/>
    <property type="match status" value="1"/>
</dbReference>
<dbReference type="SUPFAM" id="SSF48371">
    <property type="entry name" value="ARM repeat"/>
    <property type="match status" value="1"/>
</dbReference>
<gene>
    <name evidence="1" type="ORF">CAPTEDRAFT_215965</name>
</gene>
<accession>R7V976</accession>
<evidence type="ECO:0000313" key="3">
    <source>
        <dbReference type="Proteomes" id="UP000014760"/>
    </source>
</evidence>
<dbReference type="OMA" id="WTEFRDK"/>
<reference evidence="1 3" key="2">
    <citation type="journal article" date="2013" name="Nature">
        <title>Insights into bilaterian evolution from three spiralian genomes.</title>
        <authorList>
            <person name="Simakov O."/>
            <person name="Marletaz F."/>
            <person name="Cho S.J."/>
            <person name="Edsinger-Gonzales E."/>
            <person name="Havlak P."/>
            <person name="Hellsten U."/>
            <person name="Kuo D.H."/>
            <person name="Larsson T."/>
            <person name="Lv J."/>
            <person name="Arendt D."/>
            <person name="Savage R."/>
            <person name="Osoegawa K."/>
            <person name="de Jong P."/>
            <person name="Grimwood J."/>
            <person name="Chapman J.A."/>
            <person name="Shapiro H."/>
            <person name="Aerts A."/>
            <person name="Otillar R.P."/>
            <person name="Terry A.Y."/>
            <person name="Boore J.L."/>
            <person name="Grigoriev I.V."/>
            <person name="Lindberg D.R."/>
            <person name="Seaver E.C."/>
            <person name="Weisblat D.A."/>
            <person name="Putnam N.H."/>
            <person name="Rokhsar D.S."/>
        </authorList>
    </citation>
    <scope>NUCLEOTIDE SEQUENCE</scope>
    <source>
        <strain evidence="1 3">I ESC-2004</strain>
    </source>
</reference>
<evidence type="ECO:0008006" key="4">
    <source>
        <dbReference type="Google" id="ProtNLM"/>
    </source>
</evidence>
<dbReference type="Gene3D" id="1.25.10.10">
    <property type="entry name" value="Leucine-rich Repeat Variant"/>
    <property type="match status" value="1"/>
</dbReference>
<dbReference type="EnsemblMetazoa" id="CapteT215965">
    <property type="protein sequence ID" value="CapteP215965"/>
    <property type="gene ID" value="CapteG215965"/>
</dbReference>
<keyword evidence="3" id="KW-1185">Reference proteome</keyword>
<dbReference type="Pfam" id="PF13646">
    <property type="entry name" value="HEAT_2"/>
    <property type="match status" value="2"/>
</dbReference>
<proteinExistence type="predicted"/>
<dbReference type="InterPro" id="IPR011989">
    <property type="entry name" value="ARM-like"/>
</dbReference>
<reference evidence="3" key="1">
    <citation type="submission" date="2012-12" db="EMBL/GenBank/DDBJ databases">
        <authorList>
            <person name="Hellsten U."/>
            <person name="Grimwood J."/>
            <person name="Chapman J.A."/>
            <person name="Shapiro H."/>
            <person name="Aerts A."/>
            <person name="Otillar R.P."/>
            <person name="Terry A.Y."/>
            <person name="Boore J.L."/>
            <person name="Simakov O."/>
            <person name="Marletaz F."/>
            <person name="Cho S.-J."/>
            <person name="Edsinger-Gonzales E."/>
            <person name="Havlak P."/>
            <person name="Kuo D.-H."/>
            <person name="Larsson T."/>
            <person name="Lv J."/>
            <person name="Arendt D."/>
            <person name="Savage R."/>
            <person name="Osoegawa K."/>
            <person name="de Jong P."/>
            <person name="Lindberg D.R."/>
            <person name="Seaver E.C."/>
            <person name="Weisblat D.A."/>
            <person name="Putnam N.H."/>
            <person name="Grigoriev I.V."/>
            <person name="Rokhsar D.S."/>
        </authorList>
    </citation>
    <scope>NUCLEOTIDE SEQUENCE</scope>
    <source>
        <strain evidence="3">I ESC-2004</strain>
    </source>
</reference>
<dbReference type="Proteomes" id="UP000014760">
    <property type="component" value="Unassembled WGS sequence"/>
</dbReference>
<name>R7V976_CAPTE</name>